<dbReference type="InterPro" id="IPR039426">
    <property type="entry name" value="TonB-dep_rcpt-like"/>
</dbReference>
<dbReference type="HOGENOM" id="CLU_006298_0_0_0"/>
<organism evidence="10">
    <name type="scientific">Solibacter usitatus (strain Ellin6076)</name>
    <dbReference type="NCBI Taxonomy" id="234267"/>
    <lineage>
        <taxon>Bacteria</taxon>
        <taxon>Pseudomonadati</taxon>
        <taxon>Acidobacteriota</taxon>
        <taxon>Terriglobia</taxon>
        <taxon>Bryobacterales</taxon>
        <taxon>Solibacteraceae</taxon>
        <taxon>Candidatus Solibacter</taxon>
    </lineage>
</organism>
<gene>
    <name evidence="10" type="ordered locus">Acid_4475</name>
</gene>
<protein>
    <submittedName>
        <fullName evidence="10">TonB-dependent receptor</fullName>
    </submittedName>
</protein>
<keyword evidence="2" id="KW-0813">Transport</keyword>
<evidence type="ECO:0000313" key="10">
    <source>
        <dbReference type="EMBL" id="ABJ85436.1"/>
    </source>
</evidence>
<dbReference type="EMBL" id="CP000473">
    <property type="protein sequence ID" value="ABJ85436.1"/>
    <property type="molecule type" value="Genomic_DNA"/>
</dbReference>
<feature type="signal peptide" evidence="8">
    <location>
        <begin position="1"/>
        <end position="18"/>
    </location>
</feature>
<proteinExistence type="predicted"/>
<evidence type="ECO:0000256" key="3">
    <source>
        <dbReference type="ARBA" id="ARBA00022452"/>
    </source>
</evidence>
<dbReference type="PANTHER" id="PTHR30069">
    <property type="entry name" value="TONB-DEPENDENT OUTER MEMBRANE RECEPTOR"/>
    <property type="match status" value="1"/>
</dbReference>
<evidence type="ECO:0000256" key="8">
    <source>
        <dbReference type="SAM" id="SignalP"/>
    </source>
</evidence>
<dbReference type="InterPro" id="IPR013784">
    <property type="entry name" value="Carb-bd-like_fold"/>
</dbReference>
<evidence type="ECO:0000256" key="2">
    <source>
        <dbReference type="ARBA" id="ARBA00022448"/>
    </source>
</evidence>
<dbReference type="InterPro" id="IPR036942">
    <property type="entry name" value="Beta-barrel_TonB_sf"/>
</dbReference>
<evidence type="ECO:0000256" key="1">
    <source>
        <dbReference type="ARBA" id="ARBA00004571"/>
    </source>
</evidence>
<name>Q01Y29_SOLUE</name>
<dbReference type="Gene3D" id="2.60.40.1120">
    <property type="entry name" value="Carboxypeptidase-like, regulatory domain"/>
    <property type="match status" value="1"/>
</dbReference>
<keyword evidence="5 8" id="KW-0732">Signal</keyword>
<evidence type="ECO:0000256" key="5">
    <source>
        <dbReference type="ARBA" id="ARBA00022729"/>
    </source>
</evidence>
<keyword evidence="6" id="KW-0472">Membrane</keyword>
<feature type="chain" id="PRO_5004163438" evidence="8">
    <location>
        <begin position="19"/>
        <end position="912"/>
    </location>
</feature>
<dbReference type="SUPFAM" id="SSF49452">
    <property type="entry name" value="Starch-binding domain-like"/>
    <property type="match status" value="1"/>
</dbReference>
<dbReference type="AlphaFoldDB" id="Q01Y29"/>
<comment type="subcellular location">
    <subcellularLocation>
        <location evidence="1">Cell outer membrane</location>
        <topology evidence="1">Multi-pass membrane protein</topology>
    </subcellularLocation>
</comment>
<dbReference type="InterPro" id="IPR057601">
    <property type="entry name" value="Oar-like_b-barrel"/>
</dbReference>
<reference evidence="10" key="1">
    <citation type="submission" date="2006-10" db="EMBL/GenBank/DDBJ databases">
        <title>Complete sequence of Solibacter usitatus Ellin6076.</title>
        <authorList>
            <consortium name="US DOE Joint Genome Institute"/>
            <person name="Copeland A."/>
            <person name="Lucas S."/>
            <person name="Lapidus A."/>
            <person name="Barry K."/>
            <person name="Detter J.C."/>
            <person name="Glavina del Rio T."/>
            <person name="Hammon N."/>
            <person name="Israni S."/>
            <person name="Dalin E."/>
            <person name="Tice H."/>
            <person name="Pitluck S."/>
            <person name="Thompson L.S."/>
            <person name="Brettin T."/>
            <person name="Bruce D."/>
            <person name="Han C."/>
            <person name="Tapia R."/>
            <person name="Gilna P."/>
            <person name="Schmutz J."/>
            <person name="Larimer F."/>
            <person name="Land M."/>
            <person name="Hauser L."/>
            <person name="Kyrpides N."/>
            <person name="Mikhailova N."/>
            <person name="Janssen P.H."/>
            <person name="Kuske C.R."/>
            <person name="Richardson P."/>
        </authorList>
    </citation>
    <scope>NUCLEOTIDE SEQUENCE</scope>
    <source>
        <strain evidence="10">Ellin6076</strain>
    </source>
</reference>
<dbReference type="GO" id="GO:0009279">
    <property type="term" value="C:cell outer membrane"/>
    <property type="evidence" value="ECO:0007669"/>
    <property type="project" value="UniProtKB-SubCell"/>
</dbReference>
<evidence type="ECO:0000256" key="6">
    <source>
        <dbReference type="ARBA" id="ARBA00023136"/>
    </source>
</evidence>
<dbReference type="GO" id="GO:0015344">
    <property type="term" value="F:siderophore uptake transmembrane transporter activity"/>
    <property type="evidence" value="ECO:0007669"/>
    <property type="project" value="TreeGrafter"/>
</dbReference>
<dbReference type="STRING" id="234267.Acid_4475"/>
<feature type="domain" description="TonB-dependent transporter Oar-like beta-barrel" evidence="9">
    <location>
        <begin position="342"/>
        <end position="558"/>
    </location>
</feature>
<dbReference type="SUPFAM" id="SSF56935">
    <property type="entry name" value="Porins"/>
    <property type="match status" value="1"/>
</dbReference>
<dbReference type="GO" id="GO:0044718">
    <property type="term" value="P:siderophore transmembrane transport"/>
    <property type="evidence" value="ECO:0007669"/>
    <property type="project" value="TreeGrafter"/>
</dbReference>
<keyword evidence="10" id="KW-0675">Receptor</keyword>
<evidence type="ECO:0000256" key="7">
    <source>
        <dbReference type="ARBA" id="ARBA00023237"/>
    </source>
</evidence>
<dbReference type="OrthoDB" id="97893at2"/>
<dbReference type="KEGG" id="sus:Acid_4475"/>
<dbReference type="GO" id="GO:0030246">
    <property type="term" value="F:carbohydrate binding"/>
    <property type="evidence" value="ECO:0007669"/>
    <property type="project" value="InterPro"/>
</dbReference>
<sequence precursor="true">MRLLATLVFLPCAAFAQASIQGLVLDPSGAAVPDASIAATLDSTGATRNARTGVDGRYRLPALSIGTYTIRCDKSGFQRAEVPQVYLALNQTLEQTIQLKLATAGSSIDVREQPEALNTTAPTAGTGISGEVLEETPSQNRSYLGVVLLAPGVAPAAGSNTLRTKAGVRSAAPDSGFSFAGMRARNNSLSIDGLDNRDETSGSSRVAVGQEAVAEFRVTASNVAPEFGGAAGGNLNVVTLSGSNKFHGDVNLFAADSFIEARNPEAETSARPDRRQYQPEAALNGPLRRDRTFFAGTIEGERESGQEFSEIPGAGVASRINAALALPIYSRAAVGSVAEGLFPTESVSTEASFKLTHRLTDSHELMARYAFSSAHIDREVLGADNFSEQSARGSSRNRDQSFAAGWQAVNGPFFVNELRFQFARRSLELTPNSRGALLEIPGMASFGQSPVLNSSRTEDHVQLVESATFVHGAHQFGFGASLQHVTLDARLADRFAGVFLFPTLDAFTSGRPDVFLQAFGDPHTRYATDPAAFWAQDQWRPGAGLTVIAGLRYEFQRLPAPFTAPTHNLAPRLGIAWQPRGHGAWVFRAGAGIFYDRYPLAYLNDAIQKDGVHGFEQYAVGAGALRIFTLARGGTLPEPVDVLAHSVYRPDPSFDATPTYARKFTAGMERSLDPDTTVTVEYMNVAGFHLPRLRNAALTLPPRFALEQSAGSRYYGVSVTLHRRLSKELTYLVGYTAGSARDDASDFDEQPLNPSNARLDWSRSRQYQAHRAVASGIFELPFDDIGAPQWLQNLGRNFDLAPVVSVGSPRPINALSTTDLNRTGAYPLTARPAGLDRNPFYERGVFSLDLRVTKGFVWWKDHGIFLFGLGFYNLTNHTNALRVSPYVGLQTYRGLIETLNARQAQFSFQWEF</sequence>
<dbReference type="Gene3D" id="2.40.170.20">
    <property type="entry name" value="TonB-dependent receptor, beta-barrel domain"/>
    <property type="match status" value="1"/>
</dbReference>
<dbReference type="Pfam" id="PF13620">
    <property type="entry name" value="CarboxypepD_reg"/>
    <property type="match status" value="1"/>
</dbReference>
<evidence type="ECO:0000256" key="4">
    <source>
        <dbReference type="ARBA" id="ARBA00022692"/>
    </source>
</evidence>
<dbReference type="Pfam" id="PF25183">
    <property type="entry name" value="OMP_b-brl_4"/>
    <property type="match status" value="3"/>
</dbReference>
<keyword evidence="4" id="KW-0812">Transmembrane</keyword>
<feature type="domain" description="TonB-dependent transporter Oar-like beta-barrel" evidence="9">
    <location>
        <begin position="563"/>
        <end position="833"/>
    </location>
</feature>
<dbReference type="InParanoid" id="Q01Y29"/>
<keyword evidence="7" id="KW-0998">Cell outer membrane</keyword>
<feature type="domain" description="TonB-dependent transporter Oar-like beta-barrel" evidence="9">
    <location>
        <begin position="238"/>
        <end position="305"/>
    </location>
</feature>
<keyword evidence="3" id="KW-1134">Transmembrane beta strand</keyword>
<dbReference type="eggNOG" id="COG4771">
    <property type="taxonomic scope" value="Bacteria"/>
</dbReference>
<evidence type="ECO:0000259" key="9">
    <source>
        <dbReference type="Pfam" id="PF25183"/>
    </source>
</evidence>
<accession>Q01Y29</accession>
<dbReference type="PANTHER" id="PTHR30069:SF29">
    <property type="entry name" value="HEMOGLOBIN AND HEMOGLOBIN-HAPTOGLOBIN-BINDING PROTEIN 1-RELATED"/>
    <property type="match status" value="1"/>
</dbReference>